<evidence type="ECO:0000313" key="1">
    <source>
        <dbReference type="EMBL" id="EYE88172.1"/>
    </source>
</evidence>
<comment type="caution">
    <text evidence="1">The sequence shown here is derived from an EMBL/GenBank/DDBJ whole genome shotgun (WGS) entry which is preliminary data.</text>
</comment>
<evidence type="ECO:0000313" key="2">
    <source>
        <dbReference type="Proteomes" id="UP000019681"/>
    </source>
</evidence>
<keyword evidence="2" id="KW-1185">Reference proteome</keyword>
<dbReference type="Proteomes" id="UP000019681">
    <property type="component" value="Unassembled WGS sequence"/>
</dbReference>
<name>A0A017RU25_9CLOT</name>
<dbReference type="EMBL" id="AZQP01000027">
    <property type="protein sequence ID" value="EYE88172.1"/>
    <property type="molecule type" value="Genomic_DNA"/>
</dbReference>
<gene>
    <name evidence="1" type="ORF">Q428_09455</name>
</gene>
<dbReference type="AlphaFoldDB" id="A0A017RU25"/>
<dbReference type="STRING" id="1403537.Q428_09455"/>
<accession>A0A017RU25</accession>
<sequence length="64" mass="7543">MVISSCVHRYCFKKDWFLNKGKKSKTTALHLSMGLWVNRMAQFNVLSKDWNHYIKLGLHGMLMV</sequence>
<proteinExistence type="predicted"/>
<protein>
    <submittedName>
        <fullName evidence="1">Uncharacterized protein</fullName>
    </submittedName>
</protein>
<reference evidence="1 2" key="1">
    <citation type="journal article" date="2014" name="Genome Announc.">
        <title>Draft Genome Sequence of Fervidicella metallireducens Strain AeBT, an Iron-Reducing Thermoanaerobe from the Great Artesian Basin.</title>
        <authorList>
            <person name="Patel B.K."/>
        </authorList>
    </citation>
    <scope>NUCLEOTIDE SEQUENCE [LARGE SCALE GENOMIC DNA]</scope>
    <source>
        <strain evidence="1 2">AeB</strain>
    </source>
</reference>
<organism evidence="1 2">
    <name type="scientific">Fervidicella metallireducens AeB</name>
    <dbReference type="NCBI Taxonomy" id="1403537"/>
    <lineage>
        <taxon>Bacteria</taxon>
        <taxon>Bacillati</taxon>
        <taxon>Bacillota</taxon>
        <taxon>Clostridia</taxon>
        <taxon>Eubacteriales</taxon>
        <taxon>Clostridiaceae</taxon>
        <taxon>Fervidicella</taxon>
    </lineage>
</organism>